<dbReference type="Proteomes" id="UP000192247">
    <property type="component" value="Unassembled WGS sequence"/>
</dbReference>
<evidence type="ECO:0000256" key="6">
    <source>
        <dbReference type="SAM" id="Phobius"/>
    </source>
</evidence>
<organism evidence="7 8">
    <name type="scientific">Tropilaelaps mercedesae</name>
    <dbReference type="NCBI Taxonomy" id="418985"/>
    <lineage>
        <taxon>Eukaryota</taxon>
        <taxon>Metazoa</taxon>
        <taxon>Ecdysozoa</taxon>
        <taxon>Arthropoda</taxon>
        <taxon>Chelicerata</taxon>
        <taxon>Arachnida</taxon>
        <taxon>Acari</taxon>
        <taxon>Parasitiformes</taxon>
        <taxon>Mesostigmata</taxon>
        <taxon>Gamasina</taxon>
        <taxon>Dermanyssoidea</taxon>
        <taxon>Laelapidae</taxon>
        <taxon>Tropilaelaps</taxon>
    </lineage>
</organism>
<feature type="compositionally biased region" description="Polar residues" evidence="5">
    <location>
        <begin position="555"/>
        <end position="570"/>
    </location>
</feature>
<feature type="transmembrane region" description="Helical" evidence="6">
    <location>
        <begin position="127"/>
        <end position="148"/>
    </location>
</feature>
<feature type="transmembrane region" description="Helical" evidence="6">
    <location>
        <begin position="429"/>
        <end position="451"/>
    </location>
</feature>
<accession>A0A1V9X8K5</accession>
<evidence type="ECO:0000256" key="3">
    <source>
        <dbReference type="ARBA" id="ARBA00022989"/>
    </source>
</evidence>
<comment type="caution">
    <text evidence="7">The sequence shown here is derived from an EMBL/GenBank/DDBJ whole genome shotgun (WGS) entry which is preliminary data.</text>
</comment>
<evidence type="ECO:0000256" key="1">
    <source>
        <dbReference type="ARBA" id="ARBA00004141"/>
    </source>
</evidence>
<feature type="transmembrane region" description="Helical" evidence="6">
    <location>
        <begin position="95"/>
        <end position="115"/>
    </location>
</feature>
<feature type="region of interest" description="Disordered" evidence="5">
    <location>
        <begin position="555"/>
        <end position="576"/>
    </location>
</feature>
<keyword evidence="8" id="KW-1185">Reference proteome</keyword>
<name>A0A1V9X8K5_9ACAR</name>
<evidence type="ECO:0000313" key="8">
    <source>
        <dbReference type="Proteomes" id="UP000192247"/>
    </source>
</evidence>
<dbReference type="SUPFAM" id="SSF144091">
    <property type="entry name" value="Rhomboid-like"/>
    <property type="match status" value="1"/>
</dbReference>
<dbReference type="OrthoDB" id="10398350at2759"/>
<keyword evidence="4 6" id="KW-0472">Membrane</keyword>
<sequence length="603" mass="66877">MGLPGASWLSLEDFLLDLWYVPSKAVEDINNALNAYDFLPMLAVCLWHTDPVSVPSFTRLFALTSLTAACYSSAFAKENYDDTLGSLVHDIIGSLFFYASTLDAFFCILSFVYKGIILEARMGARRFFNMVFLLATSIGSLKFLLAQINVKMQGGMYPLLLSLKVVINYTCLFHHPIRFPVLHPFLTRRLRFFEFFIALVRSRSPQDVLIGVAAGASLIACLNDPNSFIHPLLGEDGSKVTTVSATKLIFRGRSGGAYRWVKTVSPNIVTGVWLAVVILSYSYRDAGLSFFEPLSILETFNPVHPITWVLPTYGVTSATHLCYLLFLVYRTPTVIRAAFKDTTSAVVCFFGILPMSRTLSLILLNISYDCDMLSMWCLDFSKRYSDSCSVLLAANAFAGIVVLTPETAGTFIVKLSLEMTMIWKFFPEIHLLSILGAYGAAGLFACISLLVDRGRIHLADPMEGIRKADIILKKNPRRQFGSVTESSTTTTVSKLREPPADATWEGTFGNYSSRELPNYVYDGGMRPYFSAEVAPKVQPAIKSNAKTVVRKEVSTKLSESSQLTENSFSGRSVHEQVEPIVEKSYKEKSESLEKSITTISAVA</sequence>
<dbReference type="InParanoid" id="A0A1V9X8K5"/>
<comment type="subcellular location">
    <subcellularLocation>
        <location evidence="1">Membrane</location>
        <topology evidence="1">Multi-pass membrane protein</topology>
    </subcellularLocation>
</comment>
<dbReference type="GO" id="GO:0016020">
    <property type="term" value="C:membrane"/>
    <property type="evidence" value="ECO:0007669"/>
    <property type="project" value="UniProtKB-SubCell"/>
</dbReference>
<reference evidence="7 8" key="1">
    <citation type="journal article" date="2017" name="Gigascience">
        <title>Draft genome of the honey bee ectoparasitic mite, Tropilaelaps mercedesae, is shaped by the parasitic life history.</title>
        <authorList>
            <person name="Dong X."/>
            <person name="Armstrong S.D."/>
            <person name="Xia D."/>
            <person name="Makepeace B.L."/>
            <person name="Darby A.C."/>
            <person name="Kadowaki T."/>
        </authorList>
    </citation>
    <scope>NUCLEOTIDE SEQUENCE [LARGE SCALE GENOMIC DNA]</scope>
    <source>
        <strain evidence="7">Wuxi-XJTLU</strain>
    </source>
</reference>
<keyword evidence="3 6" id="KW-1133">Transmembrane helix</keyword>
<dbReference type="InterPro" id="IPR035952">
    <property type="entry name" value="Rhomboid-like_sf"/>
</dbReference>
<feature type="transmembrane region" description="Helical" evidence="6">
    <location>
        <begin position="303"/>
        <end position="326"/>
    </location>
</feature>
<protein>
    <submittedName>
        <fullName evidence="7">Uncharacterized protein</fullName>
    </submittedName>
</protein>
<keyword evidence="2 6" id="KW-0812">Transmembrane</keyword>
<proteinExistence type="predicted"/>
<evidence type="ECO:0000256" key="4">
    <source>
        <dbReference type="ARBA" id="ARBA00023136"/>
    </source>
</evidence>
<dbReference type="EMBL" id="MNPL01019488">
    <property type="protein sequence ID" value="OQR69884.1"/>
    <property type="molecule type" value="Genomic_DNA"/>
</dbReference>
<feature type="transmembrane region" description="Helical" evidence="6">
    <location>
        <begin position="390"/>
        <end position="417"/>
    </location>
</feature>
<evidence type="ECO:0000256" key="2">
    <source>
        <dbReference type="ARBA" id="ARBA00022692"/>
    </source>
</evidence>
<gene>
    <name evidence="7" type="ORF">BIW11_11995</name>
</gene>
<feature type="transmembrane region" description="Helical" evidence="6">
    <location>
        <begin position="260"/>
        <end position="283"/>
    </location>
</feature>
<evidence type="ECO:0000313" key="7">
    <source>
        <dbReference type="EMBL" id="OQR69884.1"/>
    </source>
</evidence>
<dbReference type="AlphaFoldDB" id="A0A1V9X8K5"/>
<evidence type="ECO:0000256" key="5">
    <source>
        <dbReference type="SAM" id="MobiDB-lite"/>
    </source>
</evidence>